<proteinExistence type="predicted"/>
<evidence type="ECO:0000256" key="1">
    <source>
        <dbReference type="SAM" id="MobiDB-lite"/>
    </source>
</evidence>
<evidence type="ECO:0000313" key="3">
    <source>
        <dbReference type="Proteomes" id="UP000799302"/>
    </source>
</evidence>
<feature type="region of interest" description="Disordered" evidence="1">
    <location>
        <begin position="1"/>
        <end position="137"/>
    </location>
</feature>
<evidence type="ECO:0000313" key="2">
    <source>
        <dbReference type="EMBL" id="KAF2664788.1"/>
    </source>
</evidence>
<dbReference type="Proteomes" id="UP000799302">
    <property type="component" value="Unassembled WGS sequence"/>
</dbReference>
<dbReference type="AlphaFoldDB" id="A0A6A6U0Y9"/>
<protein>
    <submittedName>
        <fullName evidence="2">Uncharacterized protein</fullName>
    </submittedName>
</protein>
<sequence length="228" mass="24566">MDKNSDNKTASVEAVEEVKPYSTDVEEIQPTTPARNGVFTNIVNRLRSLSTASPPAEDQSESPEAKTKRLADLERTDRTMRGVALSIGIDGGMIHESGRSSPKKRNSQSSERDTAGSSPEQPAAPPTTPRKMMGRLVDTVGWIKDNAAEKVNEALRDTDKESNRRLGPYENQGLAGVSDFDPISSGLASALDKDDKADSFKKAHDDNLDGKGGDSDDSDVKSDVDSPF</sequence>
<feature type="compositionally biased region" description="Polar residues" evidence="1">
    <location>
        <begin position="29"/>
        <end position="53"/>
    </location>
</feature>
<feature type="compositionally biased region" description="Basic and acidic residues" evidence="1">
    <location>
        <begin position="191"/>
        <end position="228"/>
    </location>
</feature>
<accession>A0A6A6U0Y9</accession>
<feature type="region of interest" description="Disordered" evidence="1">
    <location>
        <begin position="153"/>
        <end position="228"/>
    </location>
</feature>
<feature type="compositionally biased region" description="Basic and acidic residues" evidence="1">
    <location>
        <begin position="63"/>
        <end position="80"/>
    </location>
</feature>
<keyword evidence="3" id="KW-1185">Reference proteome</keyword>
<reference evidence="2" key="1">
    <citation type="journal article" date="2020" name="Stud. Mycol.">
        <title>101 Dothideomycetes genomes: a test case for predicting lifestyles and emergence of pathogens.</title>
        <authorList>
            <person name="Haridas S."/>
            <person name="Albert R."/>
            <person name="Binder M."/>
            <person name="Bloem J."/>
            <person name="Labutti K."/>
            <person name="Salamov A."/>
            <person name="Andreopoulos B."/>
            <person name="Baker S."/>
            <person name="Barry K."/>
            <person name="Bills G."/>
            <person name="Bluhm B."/>
            <person name="Cannon C."/>
            <person name="Castanera R."/>
            <person name="Culley D."/>
            <person name="Daum C."/>
            <person name="Ezra D."/>
            <person name="Gonzalez J."/>
            <person name="Henrissat B."/>
            <person name="Kuo A."/>
            <person name="Liang C."/>
            <person name="Lipzen A."/>
            <person name="Lutzoni F."/>
            <person name="Magnuson J."/>
            <person name="Mondo S."/>
            <person name="Nolan M."/>
            <person name="Ohm R."/>
            <person name="Pangilinan J."/>
            <person name="Park H.-J."/>
            <person name="Ramirez L."/>
            <person name="Alfaro M."/>
            <person name="Sun H."/>
            <person name="Tritt A."/>
            <person name="Yoshinaga Y."/>
            <person name="Zwiers L.-H."/>
            <person name="Turgeon B."/>
            <person name="Goodwin S."/>
            <person name="Spatafora J."/>
            <person name="Crous P."/>
            <person name="Grigoriev I."/>
        </authorList>
    </citation>
    <scope>NUCLEOTIDE SEQUENCE</scope>
    <source>
        <strain evidence="2">CBS 115976</strain>
    </source>
</reference>
<dbReference type="EMBL" id="MU004242">
    <property type="protein sequence ID" value="KAF2664788.1"/>
    <property type="molecule type" value="Genomic_DNA"/>
</dbReference>
<gene>
    <name evidence="2" type="ORF">BT63DRAFT_418126</name>
</gene>
<feature type="compositionally biased region" description="Basic and acidic residues" evidence="1">
    <location>
        <begin position="153"/>
        <end position="164"/>
    </location>
</feature>
<organism evidence="2 3">
    <name type="scientific">Microthyrium microscopicum</name>
    <dbReference type="NCBI Taxonomy" id="703497"/>
    <lineage>
        <taxon>Eukaryota</taxon>
        <taxon>Fungi</taxon>
        <taxon>Dikarya</taxon>
        <taxon>Ascomycota</taxon>
        <taxon>Pezizomycotina</taxon>
        <taxon>Dothideomycetes</taxon>
        <taxon>Dothideomycetes incertae sedis</taxon>
        <taxon>Microthyriales</taxon>
        <taxon>Microthyriaceae</taxon>
        <taxon>Microthyrium</taxon>
    </lineage>
</organism>
<name>A0A6A6U0Y9_9PEZI</name>